<dbReference type="Proteomes" id="UP001154265">
    <property type="component" value="Unassembled WGS sequence"/>
</dbReference>
<keyword evidence="3" id="KW-1185">Reference proteome</keyword>
<dbReference type="RefSeq" id="WP_277866392.1">
    <property type="nucleotide sequence ID" value="NZ_JAKKUT010000002.1"/>
</dbReference>
<name>A0ABT6EXL3_9SYNE</name>
<evidence type="ECO:0000256" key="1">
    <source>
        <dbReference type="SAM" id="MobiDB-lite"/>
    </source>
</evidence>
<proteinExistence type="predicted"/>
<dbReference type="EMBL" id="JAKKUT010000002">
    <property type="protein sequence ID" value="MDG2990482.1"/>
    <property type="molecule type" value="Genomic_DNA"/>
</dbReference>
<comment type="caution">
    <text evidence="2">The sequence shown here is derived from an EMBL/GenBank/DDBJ whole genome shotgun (WGS) entry which is preliminary data.</text>
</comment>
<accession>A0ABT6EXL3</accession>
<evidence type="ECO:0000313" key="2">
    <source>
        <dbReference type="EMBL" id="MDG2990482.1"/>
    </source>
</evidence>
<evidence type="ECO:0000313" key="3">
    <source>
        <dbReference type="Proteomes" id="UP001154265"/>
    </source>
</evidence>
<gene>
    <name evidence="2" type="ORF">L3556_05975</name>
</gene>
<feature type="region of interest" description="Disordered" evidence="1">
    <location>
        <begin position="1"/>
        <end position="74"/>
    </location>
</feature>
<reference evidence="2" key="1">
    <citation type="journal article" date="2022" name="Genome Biol. Evol.">
        <title>A New Gene Family Diagnostic for Intracellular Biomineralization of Amorphous Ca Carbonates by Cyanobacteria.</title>
        <authorList>
            <person name="Benzerara K."/>
            <person name="Duprat E."/>
            <person name="Bitard-Feildel T."/>
            <person name="Caumes G."/>
            <person name="Cassier-Chauvat C."/>
            <person name="Chauvat F."/>
            <person name="Dezi M."/>
            <person name="Diop S.I."/>
            <person name="Gaschignard G."/>
            <person name="Gorgen S."/>
            <person name="Gugger M."/>
            <person name="Lopez-Garcia P."/>
            <person name="Millet M."/>
            <person name="Skouri-Panet F."/>
            <person name="Moreira D."/>
            <person name="Callebaut I."/>
        </authorList>
    </citation>
    <scope>NUCLEOTIDE SEQUENCE</scope>
    <source>
        <strain evidence="2">G9</strain>
    </source>
</reference>
<reference evidence="2" key="2">
    <citation type="submission" date="2022-01" db="EMBL/GenBank/DDBJ databases">
        <authorList>
            <person name="Zivanovic Y."/>
            <person name="Moreira D."/>
            <person name="Lopez-Garcia P."/>
        </authorList>
    </citation>
    <scope>NUCLEOTIDE SEQUENCE</scope>
    <source>
        <strain evidence="2">G9</strain>
    </source>
</reference>
<sequence>MSINESAREQSAQKRQDIDHQEENLLSRAEENLEKSDTNDLAEEARELAAEQRHHEEHVHDTLLERAEEQISEG</sequence>
<protein>
    <submittedName>
        <fullName evidence="2">Uncharacterized protein</fullName>
    </submittedName>
</protein>
<organism evidence="2 3">
    <name type="scientific">Candidatus Synechococcus calcipolaris G9</name>
    <dbReference type="NCBI Taxonomy" id="1497997"/>
    <lineage>
        <taxon>Bacteria</taxon>
        <taxon>Bacillati</taxon>
        <taxon>Cyanobacteriota</taxon>
        <taxon>Cyanophyceae</taxon>
        <taxon>Synechococcales</taxon>
        <taxon>Synechococcaceae</taxon>
        <taxon>Synechococcus</taxon>
    </lineage>
</organism>